<reference evidence="8 9" key="1">
    <citation type="submission" date="2019-08" db="EMBL/GenBank/DDBJ databases">
        <title>In-depth cultivation of the pig gut microbiome towards novel bacterial diversity and tailored functional studies.</title>
        <authorList>
            <person name="Wylensek D."/>
            <person name="Hitch T.C.A."/>
            <person name="Clavel T."/>
        </authorList>
    </citation>
    <scope>NUCLEOTIDE SEQUENCE [LARGE SCALE GENOMIC DNA]</scope>
    <source>
        <strain evidence="8 9">WCA-693-APC-MOT-I</strain>
    </source>
</reference>
<accession>A0A6L5XX02</accession>
<dbReference type="GO" id="GO:0006935">
    <property type="term" value="P:chemotaxis"/>
    <property type="evidence" value="ECO:0007669"/>
    <property type="project" value="UniProtKB-KW"/>
</dbReference>
<evidence type="ECO:0000313" key="8">
    <source>
        <dbReference type="EMBL" id="MSS63366.1"/>
    </source>
</evidence>
<dbReference type="PROSITE" id="PS50885">
    <property type="entry name" value="HAMP"/>
    <property type="match status" value="1"/>
</dbReference>
<evidence type="ECO:0000259" key="6">
    <source>
        <dbReference type="PROSITE" id="PS50111"/>
    </source>
</evidence>
<feature type="coiled-coil region" evidence="4">
    <location>
        <begin position="348"/>
        <end position="375"/>
    </location>
</feature>
<dbReference type="Gene3D" id="6.10.340.10">
    <property type="match status" value="1"/>
</dbReference>
<keyword evidence="5" id="KW-0812">Transmembrane</keyword>
<feature type="transmembrane region" description="Helical" evidence="5">
    <location>
        <begin position="15"/>
        <end position="37"/>
    </location>
</feature>
<dbReference type="Pfam" id="PF00015">
    <property type="entry name" value="MCPsignal"/>
    <property type="match status" value="1"/>
</dbReference>
<dbReference type="InterPro" id="IPR051310">
    <property type="entry name" value="MCP_chemotaxis"/>
</dbReference>
<dbReference type="InterPro" id="IPR004089">
    <property type="entry name" value="MCPsignal_dom"/>
</dbReference>
<dbReference type="InterPro" id="IPR004090">
    <property type="entry name" value="Chemotax_Me-accpt_rcpt"/>
</dbReference>
<evidence type="ECO:0000259" key="7">
    <source>
        <dbReference type="PROSITE" id="PS50885"/>
    </source>
</evidence>
<evidence type="ECO:0000256" key="1">
    <source>
        <dbReference type="ARBA" id="ARBA00022500"/>
    </source>
</evidence>
<evidence type="ECO:0000256" key="5">
    <source>
        <dbReference type="SAM" id="Phobius"/>
    </source>
</evidence>
<dbReference type="Pfam" id="PF00672">
    <property type="entry name" value="HAMP"/>
    <property type="match status" value="1"/>
</dbReference>
<comment type="similarity">
    <text evidence="2">Belongs to the methyl-accepting chemotaxis (MCP) protein family.</text>
</comment>
<dbReference type="PANTHER" id="PTHR43531">
    <property type="entry name" value="PROTEIN ICFG"/>
    <property type="match status" value="1"/>
</dbReference>
<dbReference type="PANTHER" id="PTHR43531:SF11">
    <property type="entry name" value="METHYL-ACCEPTING CHEMOTAXIS PROTEIN 3"/>
    <property type="match status" value="1"/>
</dbReference>
<proteinExistence type="inferred from homology"/>
<gene>
    <name evidence="8" type="ORF">FYJ58_05675</name>
</gene>
<dbReference type="GO" id="GO:0007165">
    <property type="term" value="P:signal transduction"/>
    <property type="evidence" value="ECO:0007669"/>
    <property type="project" value="UniProtKB-KW"/>
</dbReference>
<dbReference type="SUPFAM" id="SSF158472">
    <property type="entry name" value="HAMP domain-like"/>
    <property type="match status" value="1"/>
</dbReference>
<keyword evidence="1" id="KW-0145">Chemotaxis</keyword>
<evidence type="ECO:0000256" key="2">
    <source>
        <dbReference type="ARBA" id="ARBA00029447"/>
    </source>
</evidence>
<dbReference type="AlphaFoldDB" id="A0A6L5XX02"/>
<keyword evidence="9" id="KW-1185">Reference proteome</keyword>
<keyword evidence="5" id="KW-0472">Membrane</keyword>
<dbReference type="EMBL" id="VUMT01000006">
    <property type="protein sequence ID" value="MSS63366.1"/>
    <property type="molecule type" value="Genomic_DNA"/>
</dbReference>
<dbReference type="GO" id="GO:0004888">
    <property type="term" value="F:transmembrane signaling receptor activity"/>
    <property type="evidence" value="ECO:0007669"/>
    <property type="project" value="InterPro"/>
</dbReference>
<feature type="domain" description="HAMP" evidence="7">
    <location>
        <begin position="212"/>
        <end position="265"/>
    </location>
</feature>
<feature type="domain" description="Methyl-accepting transducer" evidence="6">
    <location>
        <begin position="315"/>
        <end position="551"/>
    </location>
</feature>
<name>A0A6L5XX02_9FIRM</name>
<dbReference type="Gene3D" id="1.10.287.950">
    <property type="entry name" value="Methyl-accepting chemotaxis protein"/>
    <property type="match status" value="1"/>
</dbReference>
<protein>
    <submittedName>
        <fullName evidence="8">Methyl-accepting chemotaxis protein</fullName>
    </submittedName>
</protein>
<dbReference type="SUPFAM" id="SSF58104">
    <property type="entry name" value="Methyl-accepting chemotaxis protein (MCP) signaling domain"/>
    <property type="match status" value="1"/>
</dbReference>
<comment type="caution">
    <text evidence="8">The sequence shown here is derived from an EMBL/GenBank/DDBJ whole genome shotgun (WGS) entry which is preliminary data.</text>
</comment>
<evidence type="ECO:0000256" key="4">
    <source>
        <dbReference type="SAM" id="Coils"/>
    </source>
</evidence>
<dbReference type="SMART" id="SM00283">
    <property type="entry name" value="MA"/>
    <property type="match status" value="1"/>
</dbReference>
<dbReference type="RefSeq" id="WP_154518562.1">
    <property type="nucleotide sequence ID" value="NZ_VUMT01000006.1"/>
</dbReference>
<feature type="transmembrane region" description="Helical" evidence="5">
    <location>
        <begin position="186"/>
        <end position="204"/>
    </location>
</feature>
<dbReference type="Proteomes" id="UP000482209">
    <property type="component" value="Unassembled WGS sequence"/>
</dbReference>
<dbReference type="InterPro" id="IPR003660">
    <property type="entry name" value="HAMP_dom"/>
</dbReference>
<organism evidence="8 9">
    <name type="scientific">Velocimicrobium porci</name>
    <dbReference type="NCBI Taxonomy" id="2606634"/>
    <lineage>
        <taxon>Bacteria</taxon>
        <taxon>Bacillati</taxon>
        <taxon>Bacillota</taxon>
        <taxon>Clostridia</taxon>
        <taxon>Lachnospirales</taxon>
        <taxon>Lachnospiraceae</taxon>
        <taxon>Velocimicrobium</taxon>
    </lineage>
</organism>
<dbReference type="GO" id="GO:0016020">
    <property type="term" value="C:membrane"/>
    <property type="evidence" value="ECO:0007669"/>
    <property type="project" value="InterPro"/>
</dbReference>
<evidence type="ECO:0000256" key="3">
    <source>
        <dbReference type="PROSITE-ProRule" id="PRU00284"/>
    </source>
</evidence>
<keyword evidence="4" id="KW-0175">Coiled coil</keyword>
<keyword evidence="5" id="KW-1133">Transmembrane helix</keyword>
<sequence length="563" mass="62169">MASKKKLTQSKKNKLLGRACIILLTLTFMELIVAFLINISTKNVLKNQYDVVNYAIQLRDASKYLTSEVRGFASTGDEEHYNNYYNEINNEKNRDKAIAGMEAIGISSDEKEQINEILTMSNQLVPLEEEAMAYAKEGNLEKAIEYVYGEEYNAGIREISDKTDAFIANLDKRLTKKEQTKVVESVIAEALAFIALVLIIRNVLKYRKFVSHELLSPMFKIEEQMKEIASGNLSADFVLEEDETEIGSLIGSIHKMKQFLKFAISDLSQCLDELAKGNLDFKVSEGYVGEFIAIQESLHSILDNMNEAFSTILKTAQNVAAGSDQLAVVAQNLAEDNTRQSDEMDTIIKAVFEIRDQVERNAEQAEKSAKIANEAGASLQQSSEKMGKLKEAINQIQVSAEKIGTITQTINDIAAQTNLLSLNAAIEAARAGEAGKGFAVVADEVKNLASDSSEAVQDTDKLIDEAIQTVRDGTILADDTMEAINQVMVEAGNTVKLMEEVSISMDKQVRTFETITESINQVADLIQSGSAVAEETAASSQEQSASVEALNEMLRRFQLKERK</sequence>
<dbReference type="PROSITE" id="PS50111">
    <property type="entry name" value="CHEMOTAXIS_TRANSDUC_2"/>
    <property type="match status" value="1"/>
</dbReference>
<evidence type="ECO:0000313" key="9">
    <source>
        <dbReference type="Proteomes" id="UP000482209"/>
    </source>
</evidence>
<dbReference type="PRINTS" id="PR00260">
    <property type="entry name" value="CHEMTRNSDUCR"/>
</dbReference>
<keyword evidence="3" id="KW-0807">Transducer</keyword>